<accession>A0A7R9PUD9</accession>
<sequence length="198" mass="20993">MIIAGVTSVLVGALVTIVDTLFPNKFSTILEVDYDTPYRYFVGNDAHLIGAPIPNGHNCPHNTLSNTSSGATDSTACCGGRAVNSQGTGRVVTIVHKTKSDASTSTAADRMGGAVETNGGQTTVTTTAHIETDDGFTNSAFERGEGEDDGDSDVSTTIIDGKRAISLHNFGKYAAQQQQRGQKTNSITLRHKNFDLYY</sequence>
<organism evidence="2">
    <name type="scientific">Medioppia subpectinata</name>
    <dbReference type="NCBI Taxonomy" id="1979941"/>
    <lineage>
        <taxon>Eukaryota</taxon>
        <taxon>Metazoa</taxon>
        <taxon>Ecdysozoa</taxon>
        <taxon>Arthropoda</taxon>
        <taxon>Chelicerata</taxon>
        <taxon>Arachnida</taxon>
        <taxon>Acari</taxon>
        <taxon>Acariformes</taxon>
        <taxon>Sarcoptiformes</taxon>
        <taxon>Oribatida</taxon>
        <taxon>Brachypylina</taxon>
        <taxon>Oppioidea</taxon>
        <taxon>Oppiidae</taxon>
        <taxon>Medioppia</taxon>
    </lineage>
</organism>
<keyword evidence="1" id="KW-0732">Signal</keyword>
<name>A0A7R9PUD9_9ACAR</name>
<dbReference type="EMBL" id="OC854879">
    <property type="protein sequence ID" value="CAD7620675.1"/>
    <property type="molecule type" value="Genomic_DNA"/>
</dbReference>
<keyword evidence="3" id="KW-1185">Reference proteome</keyword>
<dbReference type="AlphaFoldDB" id="A0A7R9PUD9"/>
<dbReference type="OrthoDB" id="10042652at2759"/>
<evidence type="ECO:0000256" key="1">
    <source>
        <dbReference type="SAM" id="SignalP"/>
    </source>
</evidence>
<gene>
    <name evidence="2" type="ORF">OSB1V03_LOCUS1156</name>
</gene>
<feature type="chain" id="PRO_5036403705" evidence="1">
    <location>
        <begin position="21"/>
        <end position="198"/>
    </location>
</feature>
<dbReference type="EMBL" id="CAJPIZ010000304">
    <property type="protein sequence ID" value="CAG2101105.1"/>
    <property type="molecule type" value="Genomic_DNA"/>
</dbReference>
<feature type="signal peptide" evidence="1">
    <location>
        <begin position="1"/>
        <end position="20"/>
    </location>
</feature>
<protein>
    <submittedName>
        <fullName evidence="2">Uncharacterized protein</fullName>
    </submittedName>
</protein>
<proteinExistence type="predicted"/>
<dbReference type="Proteomes" id="UP000759131">
    <property type="component" value="Unassembled WGS sequence"/>
</dbReference>
<evidence type="ECO:0000313" key="2">
    <source>
        <dbReference type="EMBL" id="CAD7620675.1"/>
    </source>
</evidence>
<evidence type="ECO:0000313" key="3">
    <source>
        <dbReference type="Proteomes" id="UP000759131"/>
    </source>
</evidence>
<reference evidence="2" key="1">
    <citation type="submission" date="2020-11" db="EMBL/GenBank/DDBJ databases">
        <authorList>
            <person name="Tran Van P."/>
        </authorList>
    </citation>
    <scope>NUCLEOTIDE SEQUENCE</scope>
</reference>